<dbReference type="InterPro" id="IPR022770">
    <property type="entry name" value="IucA/IucC-like_C"/>
</dbReference>
<evidence type="ECO:0000256" key="1">
    <source>
        <dbReference type="ARBA" id="ARBA00007832"/>
    </source>
</evidence>
<evidence type="ECO:0000259" key="2">
    <source>
        <dbReference type="Pfam" id="PF04183"/>
    </source>
</evidence>
<dbReference type="Gene3D" id="1.10.510.40">
    <property type="match status" value="1"/>
</dbReference>
<name>A0ABU5NYP5_9GAMM</name>
<accession>A0ABU5NYP5</accession>
<comment type="similarity">
    <text evidence="1">Belongs to the IucA/IucC family.</text>
</comment>
<dbReference type="PANTHER" id="PTHR34384">
    <property type="entry name" value="L-2,3-DIAMINOPROPANOATE--CITRATE LIGASE"/>
    <property type="match status" value="1"/>
</dbReference>
<dbReference type="InterPro" id="IPR037455">
    <property type="entry name" value="LucA/IucC-like"/>
</dbReference>
<sequence>MQQSLIADSPAHYLTRRLIDALIREDVAGCQSQSEVVDASSVPGAPAWPAEWLHWALDRGTLWVPVAPARFMQRWQWSGQPMIWQPATAAETATVDHYEQLLACLESDETGESRELLATYLAECRTAEAHHISCQEERDRWFAEARQQGLHWRDLTAVPDRLLYFDRLAAFLDHPFYPSARAKSGFDDEALAAYGPEFAPRFQLRWLAVPRSEVTERGRLPDAWPSFSDVGLNQQLADNHRLIPVHPHLWDTALDRFLAETPLGSQVLRAPDPYLWVHPTLSVRTLVLDAEPQVHVKVPLTIRTLGNRNIRTVKPSTLYDGHSIQRLLQDIIDNDQTLSELLAVTDESTGMHAGDLPWLGCIVRRLPTLSSQQAVVPVASLAADSPDGRCVAQTLADVLTGGDLWTWVRHYLALTLRVHLRLWLEYGIALESNQQNSMLVLEPGQRPYLLLKDNDAPRIWPARLCQRLPSATPLLEQLKDRRILVDDETPLVQMFTTITLQLNLAVVLEGLADRGPHLVTEWYRLLRQELIAALDQLDADGVDTAPARQAFLHDDRLFTKYLLRAGSLESKDRTGAADINKFYGKTAPNFLRLAP</sequence>
<dbReference type="InterPro" id="IPR007310">
    <property type="entry name" value="Aerobactin_biosyn_IucA/IucC_N"/>
</dbReference>
<dbReference type="Pfam" id="PF06276">
    <property type="entry name" value="FhuF"/>
    <property type="match status" value="1"/>
</dbReference>
<evidence type="ECO:0000313" key="5">
    <source>
        <dbReference type="Proteomes" id="UP001305746"/>
    </source>
</evidence>
<dbReference type="Pfam" id="PF04183">
    <property type="entry name" value="IucA_IucC"/>
    <property type="match status" value="1"/>
</dbReference>
<dbReference type="PANTHER" id="PTHR34384:SF5">
    <property type="entry name" value="L-2,3-DIAMINOPROPANOATE--CITRATE LIGASE"/>
    <property type="match status" value="1"/>
</dbReference>
<reference evidence="4 5" key="1">
    <citation type="submission" date="2023-12" db="EMBL/GenBank/DDBJ databases">
        <title>Marinobacter qingdaonensis sp. nov., isolated from the intertidal sediment of Qingdao, PR China.</title>
        <authorList>
            <person name="Li Y."/>
        </authorList>
    </citation>
    <scope>NUCLEOTIDE SEQUENCE [LARGE SCALE GENOMIC DNA]</scope>
    <source>
        <strain evidence="4 5">ASW11-75</strain>
    </source>
</reference>
<evidence type="ECO:0000313" key="4">
    <source>
        <dbReference type="EMBL" id="MEA1080915.1"/>
    </source>
</evidence>
<gene>
    <name evidence="4" type="ORF">U5822_09550</name>
</gene>
<dbReference type="RefSeq" id="WP_322855397.1">
    <property type="nucleotide sequence ID" value="NZ_JAYDCJ010000003.1"/>
</dbReference>
<protein>
    <submittedName>
        <fullName evidence="4">IucA/IucC family protein</fullName>
    </submittedName>
</protein>
<keyword evidence="5" id="KW-1185">Reference proteome</keyword>
<feature type="domain" description="Aerobactin siderophore biosynthesis IucA/IucC-like C-terminal" evidence="3">
    <location>
        <begin position="406"/>
        <end position="563"/>
    </location>
</feature>
<organism evidence="4 5">
    <name type="scientific">Marinobacter qingdaonensis</name>
    <dbReference type="NCBI Taxonomy" id="3108486"/>
    <lineage>
        <taxon>Bacteria</taxon>
        <taxon>Pseudomonadati</taxon>
        <taxon>Pseudomonadota</taxon>
        <taxon>Gammaproteobacteria</taxon>
        <taxon>Pseudomonadales</taxon>
        <taxon>Marinobacteraceae</taxon>
        <taxon>Marinobacter</taxon>
    </lineage>
</organism>
<dbReference type="Proteomes" id="UP001305746">
    <property type="component" value="Unassembled WGS sequence"/>
</dbReference>
<proteinExistence type="inferred from homology"/>
<feature type="domain" description="Aerobactin siderophore biosynthesis IucA/IucC N-terminal" evidence="2">
    <location>
        <begin position="171"/>
        <end position="382"/>
    </location>
</feature>
<comment type="caution">
    <text evidence="4">The sequence shown here is derived from an EMBL/GenBank/DDBJ whole genome shotgun (WGS) entry which is preliminary data.</text>
</comment>
<evidence type="ECO:0000259" key="3">
    <source>
        <dbReference type="Pfam" id="PF06276"/>
    </source>
</evidence>
<dbReference type="EMBL" id="JAYDCJ010000003">
    <property type="protein sequence ID" value="MEA1080915.1"/>
    <property type="molecule type" value="Genomic_DNA"/>
</dbReference>